<keyword evidence="2" id="KW-1185">Reference proteome</keyword>
<reference evidence="2" key="1">
    <citation type="journal article" date="2017" name="Acta Aliment.">
        <title>Plant polysaccharide degrading enzyme system of Thermpbifida cellulosilytica TB100 revealed by de novo genome project data.</title>
        <authorList>
            <person name="Toth A."/>
            <person name="Baka E."/>
            <person name="Luzics S."/>
            <person name="Bata-Vidacs I."/>
            <person name="Nagy I."/>
            <person name="Balint B."/>
            <person name="Herceg R."/>
            <person name="Olasz F."/>
            <person name="Wilk T."/>
            <person name="Nagy T."/>
            <person name="Kriszt B."/>
            <person name="Nagy I."/>
            <person name="Kukolya J."/>
        </authorList>
    </citation>
    <scope>NUCLEOTIDE SEQUENCE [LARGE SCALE GENOMIC DNA]</scope>
    <source>
        <strain evidence="2">TB100</strain>
    </source>
</reference>
<gene>
    <name evidence="1" type="ORF">AC529_15790</name>
</gene>
<accession>A0A147KER3</accession>
<evidence type="ECO:0000313" key="2">
    <source>
        <dbReference type="Proteomes" id="UP000074382"/>
    </source>
</evidence>
<dbReference type="InterPro" id="IPR049249">
    <property type="entry name" value="DUF6882"/>
</dbReference>
<dbReference type="STRING" id="665004.AC529_15790"/>
<dbReference type="OrthoDB" id="7859927at2"/>
<dbReference type="AlphaFoldDB" id="A0A147KER3"/>
<comment type="caution">
    <text evidence="1">The sequence shown here is derived from an EMBL/GenBank/DDBJ whole genome shotgun (WGS) entry which is preliminary data.</text>
</comment>
<dbReference type="RefSeq" id="WP_068755376.1">
    <property type="nucleotide sequence ID" value="NZ_KQ950181.1"/>
</dbReference>
<dbReference type="EMBL" id="LGEM01000109">
    <property type="protein sequence ID" value="KUP95767.1"/>
    <property type="molecule type" value="Genomic_DNA"/>
</dbReference>
<proteinExistence type="predicted"/>
<dbReference type="Proteomes" id="UP000074382">
    <property type="component" value="Unassembled WGS sequence"/>
</dbReference>
<sequence length="241" mass="25977">MPKITALTDLLDDAALFSLEHQLHLVDVLGEHNWHVDLQAPRFDFVGERTLTCERFHLLGSAAPGPGSWMWAWANPSGFPEELTRLSAEVRAHGERLGIPELANAEVPFAALPGNPQHPAQVAFLLTEAAKVLGGRWTSYTGEVGGGTRVACLIEHPEFTLPAPEPARTMRVIQQAVAELPLSDHRRALAGYAARRGLGQQTTPDGGLVLTGPGFELGVEFDDRGLVARTSLTAQPGPHAR</sequence>
<dbReference type="Pfam" id="PF21813">
    <property type="entry name" value="DUF6882"/>
    <property type="match status" value="1"/>
</dbReference>
<name>A0A147KER3_THECS</name>
<dbReference type="PATRIC" id="fig|665004.4.peg.1883"/>
<protein>
    <submittedName>
        <fullName evidence="1">Uncharacterized protein</fullName>
    </submittedName>
</protein>
<organism evidence="1 2">
    <name type="scientific">Thermobifida cellulosilytica TB100</name>
    <dbReference type="NCBI Taxonomy" id="665004"/>
    <lineage>
        <taxon>Bacteria</taxon>
        <taxon>Bacillati</taxon>
        <taxon>Actinomycetota</taxon>
        <taxon>Actinomycetes</taxon>
        <taxon>Streptosporangiales</taxon>
        <taxon>Nocardiopsidaceae</taxon>
        <taxon>Thermobifida</taxon>
    </lineage>
</organism>
<evidence type="ECO:0000313" key="1">
    <source>
        <dbReference type="EMBL" id="KUP95767.1"/>
    </source>
</evidence>